<evidence type="ECO:0000313" key="7">
    <source>
        <dbReference type="Proteomes" id="UP001428774"/>
    </source>
</evidence>
<evidence type="ECO:0000256" key="1">
    <source>
        <dbReference type="ARBA" id="ARBA00022723"/>
    </source>
</evidence>
<name>A0AAW9SQ90_9RHOB</name>
<evidence type="ECO:0000256" key="2">
    <source>
        <dbReference type="ARBA" id="ARBA00022801"/>
    </source>
</evidence>
<keyword evidence="3" id="KW-0408">Iron</keyword>
<evidence type="ECO:0000256" key="3">
    <source>
        <dbReference type="ARBA" id="ARBA00023004"/>
    </source>
</evidence>
<feature type="domain" description="Calcineurin-like phosphoesterase" evidence="5">
    <location>
        <begin position="1"/>
        <end position="196"/>
    </location>
</feature>
<organism evidence="6 7">
    <name type="scientific">Ponticoccus litoralis</name>
    <dbReference type="NCBI Taxonomy" id="422297"/>
    <lineage>
        <taxon>Bacteria</taxon>
        <taxon>Pseudomonadati</taxon>
        <taxon>Pseudomonadota</taxon>
        <taxon>Alphaproteobacteria</taxon>
        <taxon>Rhodobacterales</taxon>
        <taxon>Roseobacteraceae</taxon>
        <taxon>Ponticoccus</taxon>
    </lineage>
</organism>
<dbReference type="GO" id="GO:0046872">
    <property type="term" value="F:metal ion binding"/>
    <property type="evidence" value="ECO:0007669"/>
    <property type="project" value="UniProtKB-KW"/>
</dbReference>
<sequence>MKFIHMSDIHLGVPGRLIEGIDPHARLARAFGHIAEHHRDAQRLVITGDLTDRADPEAYVALRQALQVLPMPVRLMIGNHDCRPGFLAAFPSHPVDAHGFVNHAEDLPEGRFVYCDTTRAQTHRGHFCDKRRSWLAAQLEGAERAFLFFHHNPLHLGDPATDLLSVVDEDQAPLRAILKAHRDRIAHIFFGHVHEPLCGTLAGIPFSGVPSTVHQTIPTLANADVSLSAALEPSYRVVLFRGEDVVIHQVPFAWDGEVVEHGCDWEARAGLA</sequence>
<dbReference type="Pfam" id="PF00149">
    <property type="entry name" value="Metallophos"/>
    <property type="match status" value="1"/>
</dbReference>
<evidence type="ECO:0000259" key="5">
    <source>
        <dbReference type="Pfam" id="PF00149"/>
    </source>
</evidence>
<dbReference type="PANTHER" id="PTHR42988">
    <property type="entry name" value="PHOSPHOHYDROLASE"/>
    <property type="match status" value="1"/>
</dbReference>
<dbReference type="AlphaFoldDB" id="A0AAW9SQ90"/>
<keyword evidence="7" id="KW-1185">Reference proteome</keyword>
<comment type="caution">
    <text evidence="6">The sequence shown here is derived from an EMBL/GenBank/DDBJ whole genome shotgun (WGS) entry which is preliminary data.</text>
</comment>
<dbReference type="GO" id="GO:0016787">
    <property type="term" value="F:hydrolase activity"/>
    <property type="evidence" value="ECO:0007669"/>
    <property type="project" value="UniProtKB-KW"/>
</dbReference>
<accession>A0AAW9SQ90</accession>
<dbReference type="Gene3D" id="3.60.21.10">
    <property type="match status" value="1"/>
</dbReference>
<dbReference type="EMBL" id="JBDNCH010000002">
    <property type="protein sequence ID" value="MEN9060738.1"/>
    <property type="molecule type" value="Genomic_DNA"/>
</dbReference>
<evidence type="ECO:0000313" key="6">
    <source>
        <dbReference type="EMBL" id="MEN9060738.1"/>
    </source>
</evidence>
<dbReference type="InterPro" id="IPR050884">
    <property type="entry name" value="CNP_phosphodiesterase-III"/>
</dbReference>
<proteinExistence type="inferred from homology"/>
<comment type="similarity">
    <text evidence="4">Belongs to the cyclic nucleotide phosphodiesterase class-III family.</text>
</comment>
<reference evidence="6 7" key="1">
    <citation type="submission" date="2024-05" db="EMBL/GenBank/DDBJ databases">
        <title>Genome sequence of Ponticoccus litoralis KCCM 90028.</title>
        <authorList>
            <person name="Kim J.M."/>
            <person name="Lee J.K."/>
            <person name="Choi B.J."/>
            <person name="Bayburt H."/>
            <person name="Baek J.H."/>
            <person name="Jeon C.O."/>
        </authorList>
    </citation>
    <scope>NUCLEOTIDE SEQUENCE [LARGE SCALE GENOMIC DNA]</scope>
    <source>
        <strain evidence="6 7">KCCM 90028</strain>
    </source>
</reference>
<dbReference type="PANTHER" id="PTHR42988:SF2">
    <property type="entry name" value="CYCLIC NUCLEOTIDE PHOSPHODIESTERASE CBUA0032-RELATED"/>
    <property type="match status" value="1"/>
</dbReference>
<dbReference type="InterPro" id="IPR004843">
    <property type="entry name" value="Calcineurin-like_PHP"/>
</dbReference>
<dbReference type="RefSeq" id="WP_347165887.1">
    <property type="nucleotide sequence ID" value="NZ_JBDNCH010000002.1"/>
</dbReference>
<keyword evidence="1" id="KW-0479">Metal-binding</keyword>
<dbReference type="InterPro" id="IPR029052">
    <property type="entry name" value="Metallo-depent_PP-like"/>
</dbReference>
<protein>
    <submittedName>
        <fullName evidence="6">Metallophosphoesterase</fullName>
    </submittedName>
</protein>
<gene>
    <name evidence="6" type="ORF">ABFB10_06500</name>
</gene>
<keyword evidence="2" id="KW-0378">Hydrolase</keyword>
<dbReference type="SUPFAM" id="SSF56300">
    <property type="entry name" value="Metallo-dependent phosphatases"/>
    <property type="match status" value="1"/>
</dbReference>
<dbReference type="Proteomes" id="UP001428774">
    <property type="component" value="Unassembled WGS sequence"/>
</dbReference>
<evidence type="ECO:0000256" key="4">
    <source>
        <dbReference type="ARBA" id="ARBA00025742"/>
    </source>
</evidence>